<proteinExistence type="predicted"/>
<gene>
    <name evidence="3" type="ORF">FPL11_09985</name>
</gene>
<accession>A0A557RDL8</accession>
<feature type="compositionally biased region" description="Basic and acidic residues" evidence="1">
    <location>
        <begin position="18"/>
        <end position="27"/>
    </location>
</feature>
<name>A0A557RDL8_9GAMM</name>
<feature type="domain" description="Transposase InsH N-terminal" evidence="2">
    <location>
        <begin position="34"/>
        <end position="102"/>
    </location>
</feature>
<sequence>MGSFLAISDGFLMRHRPSPSDEQNHRSDDLFRARLDQIIRSDHPLVRLADAMPWEGIVEQVADLLPPTPEGAGRASLPVRMMVGLLYLKYAYNLSDDQVLER</sequence>
<feature type="region of interest" description="Disordered" evidence="1">
    <location>
        <begin position="1"/>
        <end position="27"/>
    </location>
</feature>
<dbReference type="PANTHER" id="PTHR33803:SF3">
    <property type="entry name" value="BLL1974 PROTEIN"/>
    <property type="match status" value="1"/>
</dbReference>
<evidence type="ECO:0000256" key="1">
    <source>
        <dbReference type="SAM" id="MobiDB-lite"/>
    </source>
</evidence>
<evidence type="ECO:0000313" key="3">
    <source>
        <dbReference type="EMBL" id="TVO63230.1"/>
    </source>
</evidence>
<dbReference type="PANTHER" id="PTHR33803">
    <property type="entry name" value="IS1478 TRANSPOSASE"/>
    <property type="match status" value="1"/>
</dbReference>
<keyword evidence="4" id="KW-1185">Reference proteome</keyword>
<dbReference type="Pfam" id="PF05598">
    <property type="entry name" value="DUF772"/>
    <property type="match status" value="1"/>
</dbReference>
<reference evidence="3 4" key="1">
    <citation type="submission" date="2019-07" db="EMBL/GenBank/DDBJ databases">
        <title>Reclasification of Spiribacter aquaticus.</title>
        <authorList>
            <person name="Leon M.J."/>
            <person name="Sanchez-Porro C."/>
            <person name="Ventosa A."/>
        </authorList>
    </citation>
    <scope>NUCLEOTIDE SEQUENCE [LARGE SCALE GENOMIC DNA]</scope>
    <source>
        <strain evidence="3 4">SP30</strain>
    </source>
</reference>
<dbReference type="InterPro" id="IPR008490">
    <property type="entry name" value="Transposase_InsH_N"/>
</dbReference>
<evidence type="ECO:0000313" key="4">
    <source>
        <dbReference type="Proteomes" id="UP000316688"/>
    </source>
</evidence>
<evidence type="ECO:0000259" key="2">
    <source>
        <dbReference type="Pfam" id="PF05598"/>
    </source>
</evidence>
<dbReference type="EMBL" id="VMKP01000007">
    <property type="protein sequence ID" value="TVO63230.1"/>
    <property type="molecule type" value="Genomic_DNA"/>
</dbReference>
<comment type="caution">
    <text evidence="3">The sequence shown here is derived from an EMBL/GenBank/DDBJ whole genome shotgun (WGS) entry which is preliminary data.</text>
</comment>
<protein>
    <submittedName>
        <fullName evidence="3">Transposase</fullName>
    </submittedName>
</protein>
<organism evidence="3 4">
    <name type="scientific">Spiribacter aquaticus</name>
    <dbReference type="NCBI Taxonomy" id="1935996"/>
    <lineage>
        <taxon>Bacteria</taxon>
        <taxon>Pseudomonadati</taxon>
        <taxon>Pseudomonadota</taxon>
        <taxon>Gammaproteobacteria</taxon>
        <taxon>Chromatiales</taxon>
        <taxon>Ectothiorhodospiraceae</taxon>
        <taxon>Spiribacter</taxon>
    </lineage>
</organism>
<dbReference type="Proteomes" id="UP000316688">
    <property type="component" value="Unassembled WGS sequence"/>
</dbReference>
<dbReference type="AlphaFoldDB" id="A0A557RDL8"/>